<evidence type="ECO:0000256" key="4">
    <source>
        <dbReference type="ARBA" id="ARBA00022692"/>
    </source>
</evidence>
<evidence type="ECO:0000256" key="5">
    <source>
        <dbReference type="ARBA" id="ARBA00022989"/>
    </source>
</evidence>
<feature type="transmembrane region" description="Helical" evidence="10">
    <location>
        <begin position="134"/>
        <end position="156"/>
    </location>
</feature>
<feature type="transmembrane region" description="Helical" evidence="10">
    <location>
        <begin position="387"/>
        <end position="413"/>
    </location>
</feature>
<feature type="transmembrane region" description="Helical" evidence="10">
    <location>
        <begin position="162"/>
        <end position="184"/>
    </location>
</feature>
<dbReference type="InterPro" id="IPR006153">
    <property type="entry name" value="Cation/H_exchanger_TM"/>
</dbReference>
<dbReference type="InterPro" id="IPR004705">
    <property type="entry name" value="Cation/H_exchanger_CPA1_bac"/>
</dbReference>
<keyword evidence="2 10" id="KW-0813">Transport</keyword>
<keyword evidence="7 10" id="KW-0406">Ion transport</keyword>
<evidence type="ECO:0000256" key="1">
    <source>
        <dbReference type="ARBA" id="ARBA00004651"/>
    </source>
</evidence>
<comment type="caution">
    <text evidence="12">The sequence shown here is derived from an EMBL/GenBank/DDBJ whole genome shotgun (WGS) entry which is preliminary data.</text>
</comment>
<comment type="similarity">
    <text evidence="10">Belongs to the monovalent cation:proton antiporter 1 (CPA1) transporter (TC 2.A.36) family.</text>
</comment>
<feature type="transmembrane region" description="Helical" evidence="10">
    <location>
        <begin position="52"/>
        <end position="71"/>
    </location>
</feature>
<gene>
    <name evidence="12" type="ORF">GCM10009864_40490</name>
</gene>
<keyword evidence="4 10" id="KW-0812">Transmembrane</keyword>
<feature type="transmembrane region" description="Helical" evidence="10">
    <location>
        <begin position="205"/>
        <end position="227"/>
    </location>
</feature>
<protein>
    <submittedName>
        <fullName evidence="12">Na+/H+ antiporter</fullName>
    </submittedName>
</protein>
<feature type="domain" description="Cation/H+ exchanger transmembrane" evidence="11">
    <location>
        <begin position="64"/>
        <end position="451"/>
    </location>
</feature>
<dbReference type="PANTHER" id="PTHR10110:SF86">
    <property type="entry name" value="SODIUM_HYDROGEN EXCHANGER 7"/>
    <property type="match status" value="1"/>
</dbReference>
<evidence type="ECO:0000256" key="9">
    <source>
        <dbReference type="ARBA" id="ARBA00023201"/>
    </source>
</evidence>
<evidence type="ECO:0000259" key="11">
    <source>
        <dbReference type="Pfam" id="PF00999"/>
    </source>
</evidence>
<keyword evidence="8 10" id="KW-0472">Membrane</keyword>
<dbReference type="Gene3D" id="6.10.140.1330">
    <property type="match status" value="1"/>
</dbReference>
<dbReference type="InterPro" id="IPR018422">
    <property type="entry name" value="Cation/H_exchanger_CPA1"/>
</dbReference>
<reference evidence="12 13" key="1">
    <citation type="journal article" date="2019" name="Int. J. Syst. Evol. Microbiol.">
        <title>The Global Catalogue of Microorganisms (GCM) 10K type strain sequencing project: providing services to taxonomists for standard genome sequencing and annotation.</title>
        <authorList>
            <consortium name="The Broad Institute Genomics Platform"/>
            <consortium name="The Broad Institute Genome Sequencing Center for Infectious Disease"/>
            <person name="Wu L."/>
            <person name="Ma J."/>
        </authorList>
    </citation>
    <scope>NUCLEOTIDE SEQUENCE [LARGE SCALE GENOMIC DNA]</scope>
    <source>
        <strain evidence="12 13">JCM 16374</strain>
    </source>
</reference>
<feature type="transmembrane region" description="Helical" evidence="10">
    <location>
        <begin position="261"/>
        <end position="278"/>
    </location>
</feature>
<dbReference type="Pfam" id="PF00999">
    <property type="entry name" value="Na_H_Exchanger"/>
    <property type="match status" value="1"/>
</dbReference>
<keyword evidence="6 10" id="KW-0915">Sodium</keyword>
<evidence type="ECO:0000313" key="13">
    <source>
        <dbReference type="Proteomes" id="UP001500994"/>
    </source>
</evidence>
<organism evidence="12 13">
    <name type="scientific">Streptomyces lunalinharesii</name>
    <dbReference type="NCBI Taxonomy" id="333384"/>
    <lineage>
        <taxon>Bacteria</taxon>
        <taxon>Bacillati</taxon>
        <taxon>Actinomycetota</taxon>
        <taxon>Actinomycetes</taxon>
        <taxon>Kitasatosporales</taxon>
        <taxon>Streptomycetaceae</taxon>
        <taxon>Streptomyces</taxon>
    </lineage>
</organism>
<keyword evidence="5 10" id="KW-1133">Transmembrane helix</keyword>
<keyword evidence="13" id="KW-1185">Reference proteome</keyword>
<dbReference type="EMBL" id="BAAARK010000012">
    <property type="protein sequence ID" value="GAA2666900.1"/>
    <property type="molecule type" value="Genomic_DNA"/>
</dbReference>
<comment type="subcellular location">
    <subcellularLocation>
        <location evidence="1 10">Cell membrane</location>
        <topology evidence="1 10">Multi-pass membrane protein</topology>
    </subcellularLocation>
</comment>
<evidence type="ECO:0000256" key="2">
    <source>
        <dbReference type="ARBA" id="ARBA00022448"/>
    </source>
</evidence>
<feature type="transmembrane region" description="Helical" evidence="10">
    <location>
        <begin position="425"/>
        <end position="446"/>
    </location>
</feature>
<keyword evidence="10" id="KW-0050">Antiport</keyword>
<evidence type="ECO:0000256" key="3">
    <source>
        <dbReference type="ARBA" id="ARBA00022475"/>
    </source>
</evidence>
<dbReference type="Proteomes" id="UP001500994">
    <property type="component" value="Unassembled WGS sequence"/>
</dbReference>
<feature type="transmembrane region" description="Helical" evidence="10">
    <location>
        <begin position="284"/>
        <end position="301"/>
    </location>
</feature>
<comment type="function">
    <text evidence="10">Na(+)/H(+) antiporter that extrudes sodium in exchange for external protons.</text>
</comment>
<feature type="transmembrane region" description="Helical" evidence="10">
    <location>
        <begin position="313"/>
        <end position="334"/>
    </location>
</feature>
<keyword evidence="3 10" id="KW-1003">Cell membrane</keyword>
<feature type="transmembrane region" description="Helical" evidence="10">
    <location>
        <begin position="233"/>
        <end position="254"/>
    </location>
</feature>
<evidence type="ECO:0000256" key="6">
    <source>
        <dbReference type="ARBA" id="ARBA00023053"/>
    </source>
</evidence>
<keyword evidence="9 10" id="KW-0739">Sodium transport</keyword>
<evidence type="ECO:0000256" key="8">
    <source>
        <dbReference type="ARBA" id="ARBA00023136"/>
    </source>
</evidence>
<feature type="transmembrane region" description="Helical" evidence="10">
    <location>
        <begin position="77"/>
        <end position="96"/>
    </location>
</feature>
<accession>A0ABN3S356</accession>
<evidence type="ECO:0000313" key="12">
    <source>
        <dbReference type="EMBL" id="GAA2666900.1"/>
    </source>
</evidence>
<feature type="transmembrane region" description="Helical" evidence="10">
    <location>
        <begin position="354"/>
        <end position="375"/>
    </location>
</feature>
<dbReference type="NCBIfam" id="TIGR00831">
    <property type="entry name" value="a_cpa1"/>
    <property type="match status" value="1"/>
</dbReference>
<sequence>MREVDPLGGIVNGVRTDGGRTRRDPVSFLAECREVWSATVQGQPEPTRDDRVTDLTAILLLVAFATLVATGARHWRIPAPSLLVVGGLLVGLLPWLRGVHIAPEVISVVVLPPLLHASAEEVPWRELRRVWRPVTVLAFGLVLVTAAAVGVVASVLTPLSPTMAFVLGAVLASTDPVAVTALGRKIALPPRIQALVQSESLFNDATSLVLFKVAVGTAVAAHAVSWGAAGGQFLVLGGGGALVGGAVATVVALIRRRTADPVLETVVALVTPYAAYVLAEDVHASGVTAVVVAGVVLGSTGHKLTNAAIRLQVHAVYGTVVFLLESVVFALIGLELPELVRQLNADDRSWPLGVLAVAGTVIAVRMLGVLPLSAVMQRRRGDGTVTWRIPAVVSWAGTRGVMPLAAALSIPLAADDGSPLSHRPLVLVLTTGVVVFTLVLQGFTLAPVVRWSGIALEPEHTAREEARARARLAQAGLECLDGLDAAEAAPAVLVDQLRRGLLARLDQADAGQDDEATPSSWAPATTYRALRRTVIAAESAQLQRLYADHRISDTTRRRLQRGLDLEEAGLGED</sequence>
<name>A0ABN3S356_9ACTN</name>
<evidence type="ECO:0000256" key="7">
    <source>
        <dbReference type="ARBA" id="ARBA00023065"/>
    </source>
</evidence>
<proteinExistence type="inferred from homology"/>
<evidence type="ECO:0000256" key="10">
    <source>
        <dbReference type="RuleBase" id="RU366002"/>
    </source>
</evidence>
<dbReference type="PANTHER" id="PTHR10110">
    <property type="entry name" value="SODIUM/HYDROGEN EXCHANGER"/>
    <property type="match status" value="1"/>
</dbReference>